<evidence type="ECO:0000313" key="1">
    <source>
        <dbReference type="EMBL" id="KAH7978580.1"/>
    </source>
</evidence>
<accession>A0ACB8DW10</accession>
<name>A0ACB8DW10_DERSI</name>
<protein>
    <submittedName>
        <fullName evidence="1">Uncharacterized protein</fullName>
    </submittedName>
</protein>
<comment type="caution">
    <text evidence="1">The sequence shown here is derived from an EMBL/GenBank/DDBJ whole genome shotgun (WGS) entry which is preliminary data.</text>
</comment>
<organism evidence="1 2">
    <name type="scientific">Dermacentor silvarum</name>
    <name type="common">Tick</name>
    <dbReference type="NCBI Taxonomy" id="543639"/>
    <lineage>
        <taxon>Eukaryota</taxon>
        <taxon>Metazoa</taxon>
        <taxon>Ecdysozoa</taxon>
        <taxon>Arthropoda</taxon>
        <taxon>Chelicerata</taxon>
        <taxon>Arachnida</taxon>
        <taxon>Acari</taxon>
        <taxon>Parasitiformes</taxon>
        <taxon>Ixodida</taxon>
        <taxon>Ixodoidea</taxon>
        <taxon>Ixodidae</taxon>
        <taxon>Rhipicephalinae</taxon>
        <taxon>Dermacentor</taxon>
    </lineage>
</organism>
<dbReference type="EMBL" id="CM023470">
    <property type="protein sequence ID" value="KAH7978580.1"/>
    <property type="molecule type" value="Genomic_DNA"/>
</dbReference>
<sequence>MKHRIKRHLHHGNSTIIISAEHAHVVRATSEQNALSFTDRAGRRIHCSAHRFVPPSYRNLQDRMRDCAKVDLSLRGPGKCIDTLSKNGTQPVSYGGSKPTHNFKDSLGDSRRGLMIAAVTLSKVRYLEACNTLNYAERAVQMKPQVNKNVLNANGHISVYSALIEDYKEEVEGLQLKREKAKTENTVPGTEEEVVDGLLVVASLLHSPDWRLATTVRRKSTVLPSGNLGDSFEGFTTDGVFIRFPNWPPHPHQRRRSGSADVVAASATPMATSWSPMQSSAANETFVSDTQRLRVLDLILSPQPSTSNVRRRRCERA</sequence>
<reference evidence="1" key="1">
    <citation type="submission" date="2020-05" db="EMBL/GenBank/DDBJ databases">
        <title>Large-scale comparative analyses of tick genomes elucidate their genetic diversity and vector capacities.</title>
        <authorList>
            <person name="Jia N."/>
            <person name="Wang J."/>
            <person name="Shi W."/>
            <person name="Du L."/>
            <person name="Sun Y."/>
            <person name="Zhan W."/>
            <person name="Jiang J."/>
            <person name="Wang Q."/>
            <person name="Zhang B."/>
            <person name="Ji P."/>
            <person name="Sakyi L.B."/>
            <person name="Cui X."/>
            <person name="Yuan T."/>
            <person name="Jiang B."/>
            <person name="Yang W."/>
            <person name="Lam T.T.-Y."/>
            <person name="Chang Q."/>
            <person name="Ding S."/>
            <person name="Wang X."/>
            <person name="Zhu J."/>
            <person name="Ruan X."/>
            <person name="Zhao L."/>
            <person name="Wei J."/>
            <person name="Que T."/>
            <person name="Du C."/>
            <person name="Cheng J."/>
            <person name="Dai P."/>
            <person name="Han X."/>
            <person name="Huang E."/>
            <person name="Gao Y."/>
            <person name="Liu J."/>
            <person name="Shao H."/>
            <person name="Ye R."/>
            <person name="Li L."/>
            <person name="Wei W."/>
            <person name="Wang X."/>
            <person name="Wang C."/>
            <person name="Yang T."/>
            <person name="Huo Q."/>
            <person name="Li W."/>
            <person name="Guo W."/>
            <person name="Chen H."/>
            <person name="Zhou L."/>
            <person name="Ni X."/>
            <person name="Tian J."/>
            <person name="Zhou Y."/>
            <person name="Sheng Y."/>
            <person name="Liu T."/>
            <person name="Pan Y."/>
            <person name="Xia L."/>
            <person name="Li J."/>
            <person name="Zhao F."/>
            <person name="Cao W."/>
        </authorList>
    </citation>
    <scope>NUCLEOTIDE SEQUENCE</scope>
    <source>
        <strain evidence="1">Dsil-2018</strain>
    </source>
</reference>
<evidence type="ECO:0000313" key="2">
    <source>
        <dbReference type="Proteomes" id="UP000821865"/>
    </source>
</evidence>
<gene>
    <name evidence="1" type="ORF">HPB49_005945</name>
</gene>
<keyword evidence="2" id="KW-1185">Reference proteome</keyword>
<dbReference type="Proteomes" id="UP000821865">
    <property type="component" value="Chromosome 1"/>
</dbReference>
<proteinExistence type="predicted"/>